<dbReference type="EMBL" id="CP086714">
    <property type="protein sequence ID" value="WOO76767.1"/>
    <property type="molecule type" value="Genomic_DNA"/>
</dbReference>
<dbReference type="GeneID" id="87803644"/>
<gene>
    <name evidence="2" type="ORF">LOC62_01G000385</name>
</gene>
<keyword evidence="3" id="KW-1185">Reference proteome</keyword>
<reference evidence="2" key="1">
    <citation type="submission" date="2023-10" db="EMBL/GenBank/DDBJ databases">
        <authorList>
            <person name="Noh H."/>
        </authorList>
    </citation>
    <scope>NUCLEOTIDE SEQUENCE</scope>
    <source>
        <strain evidence="2">DUCC4014</strain>
    </source>
</reference>
<dbReference type="AlphaFoldDB" id="A0AAF1BF26"/>
<dbReference type="RefSeq" id="XP_062622799.1">
    <property type="nucleotide sequence ID" value="XM_062766815.1"/>
</dbReference>
<accession>A0AAF1BF26</accession>
<evidence type="ECO:0008006" key="4">
    <source>
        <dbReference type="Google" id="ProtNLM"/>
    </source>
</evidence>
<name>A0AAF1BF26_9TREE</name>
<feature type="region of interest" description="Disordered" evidence="1">
    <location>
        <begin position="167"/>
        <end position="204"/>
    </location>
</feature>
<dbReference type="SUPFAM" id="SSF48403">
    <property type="entry name" value="Ankyrin repeat"/>
    <property type="match status" value="1"/>
</dbReference>
<evidence type="ECO:0000313" key="2">
    <source>
        <dbReference type="EMBL" id="WOO76767.1"/>
    </source>
</evidence>
<dbReference type="Proteomes" id="UP000827549">
    <property type="component" value="Chromosome 1"/>
</dbReference>
<dbReference type="InterPro" id="IPR036770">
    <property type="entry name" value="Ankyrin_rpt-contain_sf"/>
</dbReference>
<evidence type="ECO:0000313" key="3">
    <source>
        <dbReference type="Proteomes" id="UP000827549"/>
    </source>
</evidence>
<dbReference type="Gene3D" id="1.25.40.20">
    <property type="entry name" value="Ankyrin repeat-containing domain"/>
    <property type="match status" value="1"/>
</dbReference>
<feature type="compositionally biased region" description="Low complexity" evidence="1">
    <location>
        <begin position="175"/>
        <end position="193"/>
    </location>
</feature>
<proteinExistence type="predicted"/>
<sequence>MISAPVGMAGLGSPFSTPRAQRFASSLDAVSPSLSTPLFRPRTPLGPSLLNSSPVAVKADPRDTPVYIAPKPKAAPTASINDLAVEIIQDIHLLAGNPHFPAVNQHVHNCLTSPSPTYAAAYMLHLYRDCHTRDILTSALRHRIVDIAVAEEMRRLWNNRRGYVPSHQSYLDTASPRTRSPSRTPTVSVPSTPEKQPKPSRPALSVHRLPRRIFRHRPGPQDPAIAPIIKFLFERYDPPVNSGQGYALQRSVLNANYELVEYLLRRGADTMIKDRLAIILAIRAKDLRMIKLLVEPLPGAGTFKEEGDSPTTSRGKKRKIIDRVKIDSKLVREAMSATDPCEEIIHYFVNEKGAMPPLNEIMALGRD</sequence>
<evidence type="ECO:0000256" key="1">
    <source>
        <dbReference type="SAM" id="MobiDB-lite"/>
    </source>
</evidence>
<organism evidence="2 3">
    <name type="scientific">Vanrija pseudolonga</name>
    <dbReference type="NCBI Taxonomy" id="143232"/>
    <lineage>
        <taxon>Eukaryota</taxon>
        <taxon>Fungi</taxon>
        <taxon>Dikarya</taxon>
        <taxon>Basidiomycota</taxon>
        <taxon>Agaricomycotina</taxon>
        <taxon>Tremellomycetes</taxon>
        <taxon>Trichosporonales</taxon>
        <taxon>Trichosporonaceae</taxon>
        <taxon>Vanrija</taxon>
    </lineage>
</organism>
<protein>
    <recommendedName>
        <fullName evidence="4">Ankyrin repeat protein</fullName>
    </recommendedName>
</protein>